<reference evidence="4 5" key="1">
    <citation type="submission" date="2016-03" db="EMBL/GenBank/DDBJ databases">
        <title>Pediococcus and Lactobacillus from brewery environment - whole genome sequencing and assembly.</title>
        <authorList>
            <person name="Behr J."/>
            <person name="Geissler A.J."/>
            <person name="Vogel R.F."/>
        </authorList>
    </citation>
    <scope>NUCLEOTIDE SEQUENCE [LARGE SCALE GENOMIC DNA]</scope>
    <source>
        <strain evidence="4 5">TMW 1.1989</strain>
    </source>
</reference>
<dbReference type="EMBL" id="CP014873">
    <property type="protein sequence ID" value="ANK63526.1"/>
    <property type="molecule type" value="Genomic_DNA"/>
</dbReference>
<dbReference type="PROSITE" id="PS51186">
    <property type="entry name" value="GNAT"/>
    <property type="match status" value="1"/>
</dbReference>
<sequence length="142" mass="16360">MEVRVATKRDLPVMAQIYLEDRQRYFSWVLNPQLTDLVAETKRERLIVALIDDQVVGFAALYELISFVHLLFVAPQSQQQGVGLVLIKALRRMAREPLTLKCVQRNSSALAFYQQIGFVITKDNQYATPPNFTLKLVHPDWN</sequence>
<dbReference type="InterPro" id="IPR050832">
    <property type="entry name" value="Bact_Acetyltransf"/>
</dbReference>
<gene>
    <name evidence="4" type="ORF">AYR53_04235</name>
</gene>
<evidence type="ECO:0000259" key="3">
    <source>
        <dbReference type="PROSITE" id="PS51186"/>
    </source>
</evidence>
<dbReference type="InterPro" id="IPR000182">
    <property type="entry name" value="GNAT_dom"/>
</dbReference>
<dbReference type="InterPro" id="IPR016181">
    <property type="entry name" value="Acyl_CoA_acyltransferase"/>
</dbReference>
<evidence type="ECO:0000256" key="1">
    <source>
        <dbReference type="ARBA" id="ARBA00022679"/>
    </source>
</evidence>
<dbReference type="OrthoDB" id="9788755at2"/>
<protein>
    <submittedName>
        <fullName evidence="4">Acetyltransferase</fullName>
    </submittedName>
</protein>
<name>A0A192H6A6_9LACO</name>
<dbReference type="Pfam" id="PF13673">
    <property type="entry name" value="Acetyltransf_10"/>
    <property type="match status" value="1"/>
</dbReference>
<evidence type="ECO:0000313" key="5">
    <source>
        <dbReference type="Proteomes" id="UP000078582"/>
    </source>
</evidence>
<keyword evidence="2" id="KW-0012">Acyltransferase</keyword>
<keyword evidence="1 4" id="KW-0808">Transferase</keyword>
<dbReference type="STRING" id="375175.AYR53_04235"/>
<organism evidence="4 5">
    <name type="scientific">Loigolactobacillus backii</name>
    <dbReference type="NCBI Taxonomy" id="375175"/>
    <lineage>
        <taxon>Bacteria</taxon>
        <taxon>Bacillati</taxon>
        <taxon>Bacillota</taxon>
        <taxon>Bacilli</taxon>
        <taxon>Lactobacillales</taxon>
        <taxon>Lactobacillaceae</taxon>
        <taxon>Loigolactobacillus</taxon>
    </lineage>
</organism>
<proteinExistence type="predicted"/>
<dbReference type="GO" id="GO:0016747">
    <property type="term" value="F:acyltransferase activity, transferring groups other than amino-acyl groups"/>
    <property type="evidence" value="ECO:0007669"/>
    <property type="project" value="InterPro"/>
</dbReference>
<dbReference type="CDD" id="cd04301">
    <property type="entry name" value="NAT_SF"/>
    <property type="match status" value="1"/>
</dbReference>
<dbReference type="PANTHER" id="PTHR43877:SF2">
    <property type="entry name" value="AMINOALKYLPHOSPHONATE N-ACETYLTRANSFERASE-RELATED"/>
    <property type="match status" value="1"/>
</dbReference>
<dbReference type="SUPFAM" id="SSF55729">
    <property type="entry name" value="Acyl-CoA N-acyltransferases (Nat)"/>
    <property type="match status" value="1"/>
</dbReference>
<feature type="domain" description="N-acetyltransferase" evidence="3">
    <location>
        <begin position="1"/>
        <end position="139"/>
    </location>
</feature>
<keyword evidence="5" id="KW-1185">Reference proteome</keyword>
<dbReference type="PANTHER" id="PTHR43877">
    <property type="entry name" value="AMINOALKYLPHOSPHONATE N-ACETYLTRANSFERASE-RELATED-RELATED"/>
    <property type="match status" value="1"/>
</dbReference>
<accession>A0A192H6A6</accession>
<dbReference type="Proteomes" id="UP000078582">
    <property type="component" value="Chromosome"/>
</dbReference>
<dbReference type="Gene3D" id="3.40.630.30">
    <property type="match status" value="1"/>
</dbReference>
<evidence type="ECO:0000256" key="2">
    <source>
        <dbReference type="ARBA" id="ARBA00023315"/>
    </source>
</evidence>
<dbReference type="KEGG" id="lbt:AYR52_09455"/>
<dbReference type="AlphaFoldDB" id="A0A192H6A6"/>
<evidence type="ECO:0000313" key="4">
    <source>
        <dbReference type="EMBL" id="ANK63526.1"/>
    </source>
</evidence>